<evidence type="ECO:0000256" key="4">
    <source>
        <dbReference type="PROSITE-ProRule" id="PRU00175"/>
    </source>
</evidence>
<organism evidence="7 8">
    <name type="scientific">Halocaridina rubra</name>
    <name type="common">Hawaiian red shrimp</name>
    <dbReference type="NCBI Taxonomy" id="373956"/>
    <lineage>
        <taxon>Eukaryota</taxon>
        <taxon>Metazoa</taxon>
        <taxon>Ecdysozoa</taxon>
        <taxon>Arthropoda</taxon>
        <taxon>Crustacea</taxon>
        <taxon>Multicrustacea</taxon>
        <taxon>Malacostraca</taxon>
        <taxon>Eumalacostraca</taxon>
        <taxon>Eucarida</taxon>
        <taxon>Decapoda</taxon>
        <taxon>Pleocyemata</taxon>
        <taxon>Caridea</taxon>
        <taxon>Atyoidea</taxon>
        <taxon>Atyidae</taxon>
        <taxon>Halocaridina</taxon>
    </lineage>
</organism>
<dbReference type="SMART" id="SM00184">
    <property type="entry name" value="RING"/>
    <property type="match status" value="1"/>
</dbReference>
<accession>A0AAN8XHT3</accession>
<dbReference type="SUPFAM" id="SSF50891">
    <property type="entry name" value="Cyclophilin-like"/>
    <property type="match status" value="1"/>
</dbReference>
<evidence type="ECO:0008006" key="9">
    <source>
        <dbReference type="Google" id="ProtNLM"/>
    </source>
</evidence>
<evidence type="ECO:0000313" key="7">
    <source>
        <dbReference type="EMBL" id="KAK7084567.1"/>
    </source>
</evidence>
<dbReference type="Gene3D" id="3.30.40.10">
    <property type="entry name" value="Zinc/RING finger domain, C3HC4 (zinc finger)"/>
    <property type="match status" value="1"/>
</dbReference>
<sequence>MNSPITCKMCFDEFDDFRRPCSLPCGHSFCTSCLDSLIEDGKLKCPSCKQMHFSVKGSAFPVNYGMEDFMSTYKLGIKEKPAICSSRMAKFTDYKSNILKYVHISEDLKSQLEDYNHKILHRRKTHEGLLEEISDLLKANETAVNYMKEEHIKVEKLLENISLLHRKVKAILAVDHCDSREQSLLDVAKTDDAVSALEQWIKTCKELPNESIFIDSEKVLERPICSLFVSTTLEVVSRPVNFAQSAFTINEKIAKILGKETLTVEKMTSNLERLKMLIKAGIMYAIKTIAGNVWSAPLTFDDDKICLHYLRKETPPDHVHTVKHSELISTLNIDSTMVFMNFAWKEKALGKVHIRLEPYTPLACQFRILCTGDMGKTYAFTRIHEVGSQHNDSYIAGGDYEFNNGNGGACIDEDAVQSCNFYNRANYEGLVRTASGLYDKSKSTQFRITTTNLGGGIDGSFGKVEEGMSVVHEVSKIQKGTVRIVDCGVFLPFN</sequence>
<evidence type="ECO:0000256" key="1">
    <source>
        <dbReference type="ARBA" id="ARBA00022723"/>
    </source>
</evidence>
<dbReference type="InterPro" id="IPR029000">
    <property type="entry name" value="Cyclophilin-like_dom_sf"/>
</dbReference>
<dbReference type="GO" id="GO:0003755">
    <property type="term" value="F:peptidyl-prolyl cis-trans isomerase activity"/>
    <property type="evidence" value="ECO:0007669"/>
    <property type="project" value="InterPro"/>
</dbReference>
<dbReference type="SUPFAM" id="SSF57850">
    <property type="entry name" value="RING/U-box"/>
    <property type="match status" value="1"/>
</dbReference>
<keyword evidence="1" id="KW-0479">Metal-binding</keyword>
<dbReference type="Proteomes" id="UP001381693">
    <property type="component" value="Unassembled WGS sequence"/>
</dbReference>
<dbReference type="PROSITE" id="PS50089">
    <property type="entry name" value="ZF_RING_2"/>
    <property type="match status" value="1"/>
</dbReference>
<dbReference type="InterPro" id="IPR017907">
    <property type="entry name" value="Znf_RING_CS"/>
</dbReference>
<feature type="domain" description="PPIase cyclophilin-type" evidence="5">
    <location>
        <begin position="339"/>
        <end position="494"/>
    </location>
</feature>
<feature type="domain" description="RING-type" evidence="6">
    <location>
        <begin position="7"/>
        <end position="49"/>
    </location>
</feature>
<keyword evidence="2 4" id="KW-0863">Zinc-finger</keyword>
<name>A0AAN8XHT3_HALRR</name>
<evidence type="ECO:0000259" key="6">
    <source>
        <dbReference type="PROSITE" id="PS50089"/>
    </source>
</evidence>
<dbReference type="GO" id="GO:0016018">
    <property type="term" value="F:cyclosporin A binding"/>
    <property type="evidence" value="ECO:0007669"/>
    <property type="project" value="TreeGrafter"/>
</dbReference>
<dbReference type="PANTHER" id="PTHR11071:SF561">
    <property type="entry name" value="PEPTIDYL-PROLYL CIS-TRANS ISOMERASE D-RELATED"/>
    <property type="match status" value="1"/>
</dbReference>
<proteinExistence type="predicted"/>
<dbReference type="GO" id="GO:0005737">
    <property type="term" value="C:cytoplasm"/>
    <property type="evidence" value="ECO:0007669"/>
    <property type="project" value="TreeGrafter"/>
</dbReference>
<dbReference type="EMBL" id="JAXCGZ010002047">
    <property type="protein sequence ID" value="KAK7084567.1"/>
    <property type="molecule type" value="Genomic_DNA"/>
</dbReference>
<dbReference type="GO" id="GO:0008270">
    <property type="term" value="F:zinc ion binding"/>
    <property type="evidence" value="ECO:0007669"/>
    <property type="project" value="UniProtKB-KW"/>
</dbReference>
<dbReference type="InterPro" id="IPR013083">
    <property type="entry name" value="Znf_RING/FYVE/PHD"/>
</dbReference>
<evidence type="ECO:0000256" key="3">
    <source>
        <dbReference type="ARBA" id="ARBA00022833"/>
    </source>
</evidence>
<dbReference type="Pfam" id="PF00160">
    <property type="entry name" value="Pro_isomerase"/>
    <property type="match status" value="1"/>
</dbReference>
<dbReference type="PANTHER" id="PTHR11071">
    <property type="entry name" value="PEPTIDYL-PROLYL CIS-TRANS ISOMERASE"/>
    <property type="match status" value="1"/>
</dbReference>
<dbReference type="InterPro" id="IPR002130">
    <property type="entry name" value="Cyclophilin-type_PPIase_dom"/>
</dbReference>
<dbReference type="PROSITE" id="PS50072">
    <property type="entry name" value="CSA_PPIASE_2"/>
    <property type="match status" value="1"/>
</dbReference>
<reference evidence="7 8" key="1">
    <citation type="submission" date="2023-11" db="EMBL/GenBank/DDBJ databases">
        <title>Halocaridina rubra genome assembly.</title>
        <authorList>
            <person name="Smith C."/>
        </authorList>
    </citation>
    <scope>NUCLEOTIDE SEQUENCE [LARGE SCALE GENOMIC DNA]</scope>
    <source>
        <strain evidence="7">EP-1</strain>
        <tissue evidence="7">Whole</tissue>
    </source>
</reference>
<evidence type="ECO:0000259" key="5">
    <source>
        <dbReference type="PROSITE" id="PS50072"/>
    </source>
</evidence>
<gene>
    <name evidence="7" type="ORF">SK128_025633</name>
</gene>
<dbReference type="InterPro" id="IPR018957">
    <property type="entry name" value="Znf_C3HC4_RING-type"/>
</dbReference>
<dbReference type="PROSITE" id="PS00518">
    <property type="entry name" value="ZF_RING_1"/>
    <property type="match status" value="1"/>
</dbReference>
<comment type="caution">
    <text evidence="7">The sequence shown here is derived from an EMBL/GenBank/DDBJ whole genome shotgun (WGS) entry which is preliminary data.</text>
</comment>
<dbReference type="Gene3D" id="2.40.100.10">
    <property type="entry name" value="Cyclophilin-like"/>
    <property type="match status" value="1"/>
</dbReference>
<dbReference type="InterPro" id="IPR001841">
    <property type="entry name" value="Znf_RING"/>
</dbReference>
<evidence type="ECO:0000313" key="8">
    <source>
        <dbReference type="Proteomes" id="UP001381693"/>
    </source>
</evidence>
<keyword evidence="8" id="KW-1185">Reference proteome</keyword>
<dbReference type="Pfam" id="PF00097">
    <property type="entry name" value="zf-C3HC4"/>
    <property type="match status" value="1"/>
</dbReference>
<dbReference type="AlphaFoldDB" id="A0AAN8XHT3"/>
<dbReference type="GO" id="GO:0006457">
    <property type="term" value="P:protein folding"/>
    <property type="evidence" value="ECO:0007669"/>
    <property type="project" value="TreeGrafter"/>
</dbReference>
<keyword evidence="3" id="KW-0862">Zinc</keyword>
<protein>
    <recommendedName>
        <fullName evidence="9">RING-type domain-containing protein</fullName>
    </recommendedName>
</protein>
<dbReference type="CDD" id="cd16449">
    <property type="entry name" value="RING-HC"/>
    <property type="match status" value="1"/>
</dbReference>
<evidence type="ECO:0000256" key="2">
    <source>
        <dbReference type="ARBA" id="ARBA00022771"/>
    </source>
</evidence>